<feature type="transmembrane region" description="Helical" evidence="1">
    <location>
        <begin position="379"/>
        <end position="399"/>
    </location>
</feature>
<organism evidence="3 4">
    <name type="scientific">Cellvibrio mixtus</name>
    <dbReference type="NCBI Taxonomy" id="39650"/>
    <lineage>
        <taxon>Bacteria</taxon>
        <taxon>Pseudomonadati</taxon>
        <taxon>Pseudomonadota</taxon>
        <taxon>Gammaproteobacteria</taxon>
        <taxon>Cellvibrionales</taxon>
        <taxon>Cellvibrionaceae</taxon>
        <taxon>Cellvibrio</taxon>
    </lineage>
</organism>
<feature type="transmembrane region" description="Helical" evidence="1">
    <location>
        <begin position="302"/>
        <end position="322"/>
    </location>
</feature>
<feature type="transmembrane region" description="Helical" evidence="1">
    <location>
        <begin position="405"/>
        <end position="424"/>
    </location>
</feature>
<dbReference type="Gene3D" id="2.60.120.1060">
    <property type="entry name" value="NPCBM/NEW2 domain"/>
    <property type="match status" value="1"/>
</dbReference>
<feature type="transmembrane region" description="Helical" evidence="1">
    <location>
        <begin position="110"/>
        <end position="128"/>
    </location>
</feature>
<sequence length="620" mass="70045">MNSPDLPPTKAAIEPLTGFSAFSNTTPYTSARLLQSYLMLVIILNFSLLFLKGYSQDLGYWQDWVRQLSTSGYDGFNGNYPPVYIHWLYLVGKFYSLTAIPLEHNDLLKFLTQIPVTLFHCILTFIVFRQLQTARAKPSLLQAVMVLTVFNPAILVNGPIWGQIDLIPAVMVYGSLLAANSWRYTYLAIPLFALALLTKFQTIAFAPIFGFLFFNKTRQHIIGILLAVLLGIVIFMPSIIAGHFWQSFRQAYIDTLGQYPMTTFNAANLWILLTGNTAPDNIVLFGVAQDSALARIFMAKHFGMMLFAITSLGIFIHGICFLIKNNTYINSNQLLSYSLFAATICALAFFTLLPAMHERYLFPATVIALGYCAIARQKVIYPVLISIICALNMLIILEINGSDIWYGLSWLTVGILIVALLDHLTNHKVLTISRVILKRVGHVPFASFWFFMLASTTMMFYFYDRYHIHQIELSEKQILLTDLPLIYARQDHGKMAVNRSFDGNRLSVANRRYAQGIGTHASSDIQYQLPDNAETFSFMAALDDEVGTADVQFSVWGDGKLLWQSAIIYGYERHIPTYKLDIRGVKMLNLKVASLKDERWDHANWINTVITLATVAAQDK</sequence>
<dbReference type="Pfam" id="PF08305">
    <property type="entry name" value="NPCBM"/>
    <property type="match status" value="1"/>
</dbReference>
<dbReference type="Proteomes" id="UP000216101">
    <property type="component" value="Unassembled WGS sequence"/>
</dbReference>
<keyword evidence="1" id="KW-0472">Membrane</keyword>
<evidence type="ECO:0000259" key="2">
    <source>
        <dbReference type="SMART" id="SM00776"/>
    </source>
</evidence>
<dbReference type="RefSeq" id="WP_094985757.1">
    <property type="nucleotide sequence ID" value="NZ_NHNI01000002.1"/>
</dbReference>
<comment type="caution">
    <text evidence="3">The sequence shown here is derived from an EMBL/GenBank/DDBJ whole genome shotgun (WGS) entry which is preliminary data.</text>
</comment>
<dbReference type="EMBL" id="NHNI01000002">
    <property type="protein sequence ID" value="OZY84738.1"/>
    <property type="molecule type" value="Genomic_DNA"/>
</dbReference>
<feature type="domain" description="Glycosyl hydrolase family 98 putative carbohydrate-binding module" evidence="2">
    <location>
        <begin position="474"/>
        <end position="612"/>
    </location>
</feature>
<name>A0A266Q4E1_9GAMM</name>
<evidence type="ECO:0000256" key="1">
    <source>
        <dbReference type="SAM" id="Phobius"/>
    </source>
</evidence>
<feature type="transmembrane region" description="Helical" evidence="1">
    <location>
        <begin position="221"/>
        <end position="245"/>
    </location>
</feature>
<keyword evidence="1" id="KW-0812">Transmembrane</keyword>
<feature type="transmembrane region" description="Helical" evidence="1">
    <location>
        <begin position="445"/>
        <end position="463"/>
    </location>
</feature>
<gene>
    <name evidence="3" type="ORF">CBP51_16350</name>
</gene>
<proteinExistence type="predicted"/>
<keyword evidence="1" id="KW-1133">Transmembrane helix</keyword>
<dbReference type="InterPro" id="IPR038637">
    <property type="entry name" value="NPCBM_sf"/>
</dbReference>
<feature type="transmembrane region" description="Helical" evidence="1">
    <location>
        <begin position="334"/>
        <end position="353"/>
    </location>
</feature>
<dbReference type="SUPFAM" id="SSF49785">
    <property type="entry name" value="Galactose-binding domain-like"/>
    <property type="match status" value="1"/>
</dbReference>
<feature type="transmembrane region" description="Helical" evidence="1">
    <location>
        <begin position="37"/>
        <end position="55"/>
    </location>
</feature>
<keyword evidence="4" id="KW-1185">Reference proteome</keyword>
<feature type="transmembrane region" description="Helical" evidence="1">
    <location>
        <begin position="140"/>
        <end position="164"/>
    </location>
</feature>
<dbReference type="InterPro" id="IPR013222">
    <property type="entry name" value="Glyco_hyd_98_carb-bd"/>
</dbReference>
<dbReference type="AlphaFoldDB" id="A0A266Q4E1"/>
<evidence type="ECO:0000313" key="4">
    <source>
        <dbReference type="Proteomes" id="UP000216101"/>
    </source>
</evidence>
<protein>
    <recommendedName>
        <fullName evidence="2">Glycosyl hydrolase family 98 putative carbohydrate-binding module domain-containing protein</fullName>
    </recommendedName>
</protein>
<evidence type="ECO:0000313" key="3">
    <source>
        <dbReference type="EMBL" id="OZY84738.1"/>
    </source>
</evidence>
<reference evidence="4" key="1">
    <citation type="submission" date="2017-05" db="EMBL/GenBank/DDBJ databases">
        <authorList>
            <person name="Barney B.M."/>
        </authorList>
    </citation>
    <scope>NUCLEOTIDE SEQUENCE [LARGE SCALE GENOMIC DNA]</scope>
    <source>
        <strain evidence="4">PSBB022</strain>
    </source>
</reference>
<dbReference type="InterPro" id="IPR008979">
    <property type="entry name" value="Galactose-bd-like_sf"/>
</dbReference>
<accession>A0A266Q4E1</accession>
<feature type="transmembrane region" description="Helical" evidence="1">
    <location>
        <begin position="184"/>
        <end position="214"/>
    </location>
</feature>
<dbReference type="SMART" id="SM00776">
    <property type="entry name" value="NPCBM"/>
    <property type="match status" value="1"/>
</dbReference>